<dbReference type="STRING" id="84588.SYNW2264"/>
<keyword evidence="1" id="KW-1003">Cell membrane</keyword>
<evidence type="ECO:0000256" key="5">
    <source>
        <dbReference type="SAM" id="Phobius"/>
    </source>
</evidence>
<keyword evidence="2 5" id="KW-0812">Transmembrane</keyword>
<evidence type="ECO:0000256" key="2">
    <source>
        <dbReference type="ARBA" id="ARBA00022692"/>
    </source>
</evidence>
<dbReference type="EMBL" id="BX569695">
    <property type="protein sequence ID" value="CAE08779.1"/>
    <property type="molecule type" value="Genomic_DNA"/>
</dbReference>
<dbReference type="InterPro" id="IPR010445">
    <property type="entry name" value="LapA_dom"/>
</dbReference>
<evidence type="ECO:0000313" key="7">
    <source>
        <dbReference type="EMBL" id="CAE08779.1"/>
    </source>
</evidence>
<accession>Q7U412</accession>
<proteinExistence type="predicted"/>
<dbReference type="eggNOG" id="COG5416">
    <property type="taxonomic scope" value="Bacteria"/>
</dbReference>
<feature type="domain" description="Lipopolysaccharide assembly protein A" evidence="6">
    <location>
        <begin position="22"/>
        <end position="92"/>
    </location>
</feature>
<name>Q7U412_PARMW</name>
<dbReference type="GO" id="GO:0005886">
    <property type="term" value="C:plasma membrane"/>
    <property type="evidence" value="ECO:0007669"/>
    <property type="project" value="InterPro"/>
</dbReference>
<evidence type="ECO:0000313" key="8">
    <source>
        <dbReference type="Proteomes" id="UP000001422"/>
    </source>
</evidence>
<dbReference type="Proteomes" id="UP000001422">
    <property type="component" value="Chromosome"/>
</dbReference>
<dbReference type="AlphaFoldDB" id="Q7U412"/>
<sequence>MRQINFGLIFGFGLLTVFFTLENTAPTTVHVLPGMNYTLPLAGLLLLVAGVGAVSAWFFAAWTGMLNNVERITQASEFEAQQVRIQELETDLNRYRSTVQTQLGLLPATTVSSSSQGDDNSSDAA</sequence>
<keyword evidence="3 5" id="KW-1133">Transmembrane helix</keyword>
<evidence type="ECO:0000256" key="3">
    <source>
        <dbReference type="ARBA" id="ARBA00022989"/>
    </source>
</evidence>
<keyword evidence="4 5" id="KW-0472">Membrane</keyword>
<organism evidence="7 8">
    <name type="scientific">Parasynechococcus marenigrum (strain WH8102)</name>
    <dbReference type="NCBI Taxonomy" id="84588"/>
    <lineage>
        <taxon>Bacteria</taxon>
        <taxon>Bacillati</taxon>
        <taxon>Cyanobacteriota</taxon>
        <taxon>Cyanophyceae</taxon>
        <taxon>Synechococcales</taxon>
        <taxon>Prochlorococcaceae</taxon>
        <taxon>Parasynechococcus</taxon>
        <taxon>Parasynechococcus marenigrum</taxon>
    </lineage>
</organism>
<feature type="transmembrane region" description="Helical" evidence="5">
    <location>
        <begin position="40"/>
        <end position="62"/>
    </location>
</feature>
<gene>
    <name evidence="7" type="ordered locus">SYNW2264</name>
</gene>
<dbReference type="RefSeq" id="WP_011129117.1">
    <property type="nucleotide sequence ID" value="NC_005070.1"/>
</dbReference>
<dbReference type="Pfam" id="PF06305">
    <property type="entry name" value="LapA_dom"/>
    <property type="match status" value="1"/>
</dbReference>
<dbReference type="KEGG" id="syw:SYNW2264"/>
<evidence type="ECO:0000256" key="4">
    <source>
        <dbReference type="ARBA" id="ARBA00023136"/>
    </source>
</evidence>
<protein>
    <submittedName>
        <fullName evidence="7">Conserved hypothetical</fullName>
    </submittedName>
</protein>
<reference evidence="7 8" key="1">
    <citation type="journal article" date="2003" name="Nature">
        <title>The genome of a motile marine Synechococcus.</title>
        <authorList>
            <person name="Palenik B."/>
            <person name="Brahamsha B."/>
            <person name="Larimer F."/>
            <person name="Land M."/>
            <person name="Hauser L."/>
            <person name="Chain P."/>
            <person name="Lamerdin J."/>
            <person name="Regala W."/>
            <person name="Allen E.A."/>
            <person name="McCarren J."/>
            <person name="Paulsen I."/>
            <person name="Dufresne A."/>
            <person name="Partensky F."/>
            <person name="Webb E."/>
            <person name="Waterbury J."/>
        </authorList>
    </citation>
    <scope>NUCLEOTIDE SEQUENCE [LARGE SCALE GENOMIC DNA]</scope>
    <source>
        <strain evidence="7 8">WH8102</strain>
    </source>
</reference>
<evidence type="ECO:0000256" key="1">
    <source>
        <dbReference type="ARBA" id="ARBA00022475"/>
    </source>
</evidence>
<evidence type="ECO:0000259" key="6">
    <source>
        <dbReference type="Pfam" id="PF06305"/>
    </source>
</evidence>
<keyword evidence="8" id="KW-1185">Reference proteome</keyword>
<dbReference type="HOGENOM" id="CLU_144217_1_0_3"/>